<organism evidence="1 2">
    <name type="scientific">Otus sunia</name>
    <name type="common">Oriental scops-owl</name>
    <dbReference type="NCBI Taxonomy" id="257818"/>
    <lineage>
        <taxon>Eukaryota</taxon>
        <taxon>Metazoa</taxon>
        <taxon>Chordata</taxon>
        <taxon>Craniata</taxon>
        <taxon>Vertebrata</taxon>
        <taxon>Euteleostomi</taxon>
        <taxon>Archelosauria</taxon>
        <taxon>Archosauria</taxon>
        <taxon>Dinosauria</taxon>
        <taxon>Saurischia</taxon>
        <taxon>Theropoda</taxon>
        <taxon>Coelurosauria</taxon>
        <taxon>Aves</taxon>
        <taxon>Neognathae</taxon>
        <taxon>Neoaves</taxon>
        <taxon>Telluraves</taxon>
        <taxon>Strigiformes</taxon>
        <taxon>Strigidae</taxon>
        <taxon>Otus</taxon>
    </lineage>
</organism>
<dbReference type="Ensembl" id="ENSOSUT00000016851.1">
    <property type="protein sequence ID" value="ENSOSUP00000016290.1"/>
    <property type="gene ID" value="ENSOSUG00000011628.1"/>
</dbReference>
<name>A0A8C8B5F3_9STRI</name>
<reference evidence="1" key="1">
    <citation type="submission" date="2025-08" db="UniProtKB">
        <authorList>
            <consortium name="Ensembl"/>
        </authorList>
    </citation>
    <scope>IDENTIFICATION</scope>
</reference>
<dbReference type="AlphaFoldDB" id="A0A8C8B5F3"/>
<evidence type="ECO:0000313" key="2">
    <source>
        <dbReference type="Proteomes" id="UP000694552"/>
    </source>
</evidence>
<accession>A0A8C8B5F3</accession>
<proteinExistence type="predicted"/>
<protein>
    <submittedName>
        <fullName evidence="1">Uncharacterized protein</fullName>
    </submittedName>
</protein>
<sequence>MYKPAVQSTQLLGQFLDPGPVAFTDCFIATPAALCSCKFGTTKGAGCAFSTWEISDNFSPSSSFGLLSKPGNSLVLEETCPQASLH</sequence>
<evidence type="ECO:0000313" key="1">
    <source>
        <dbReference type="Ensembl" id="ENSOSUP00000016290.1"/>
    </source>
</evidence>
<keyword evidence="2" id="KW-1185">Reference proteome</keyword>
<reference evidence="1" key="2">
    <citation type="submission" date="2025-09" db="UniProtKB">
        <authorList>
            <consortium name="Ensembl"/>
        </authorList>
    </citation>
    <scope>IDENTIFICATION</scope>
</reference>
<dbReference type="Proteomes" id="UP000694552">
    <property type="component" value="Unplaced"/>
</dbReference>